<gene>
    <name evidence="1" type="ORF">SB6411_02132</name>
</gene>
<keyword evidence="2" id="KW-1185">Reference proteome</keyword>
<dbReference type="Proteomes" id="UP000317652">
    <property type="component" value="Unassembled WGS sequence"/>
</dbReference>
<proteinExistence type="predicted"/>
<comment type="caution">
    <text evidence="1">The sequence shown here is derived from an EMBL/GenBank/DDBJ whole genome shotgun (WGS) entry which is preliminary data.</text>
</comment>
<evidence type="ECO:0000313" key="1">
    <source>
        <dbReference type="EMBL" id="VUS65912.1"/>
    </source>
</evidence>
<protein>
    <submittedName>
        <fullName evidence="1">Uncharacterized protein</fullName>
    </submittedName>
</protein>
<evidence type="ECO:0000313" key="2">
    <source>
        <dbReference type="Proteomes" id="UP000317652"/>
    </source>
</evidence>
<sequence length="129" mass="15553">MPVLLAFAGYCVPLNPHIVNDERMITFRLTPDIDEREFVTRYLGNMNIRIWTKKGVDFIAPYTPKEPVKPRYTWTYTPQFDKSPSWYRNMMMTRPERREVRRLLNQVMRGHDADGIAFPVSHRPFVYWW</sequence>
<organism evidence="1 2">
    <name type="scientific">Klebsiella spallanzanii</name>
    <dbReference type="NCBI Taxonomy" id="2587528"/>
    <lineage>
        <taxon>Bacteria</taxon>
        <taxon>Pseudomonadati</taxon>
        <taxon>Pseudomonadota</taxon>
        <taxon>Gammaproteobacteria</taxon>
        <taxon>Enterobacterales</taxon>
        <taxon>Enterobacteriaceae</taxon>
        <taxon>Klebsiella/Raoultella group</taxon>
        <taxon>Klebsiella</taxon>
    </lineage>
</organism>
<name>A0ABY6VFP6_9ENTR</name>
<reference evidence="1 2" key="1">
    <citation type="submission" date="2019-07" db="EMBL/GenBank/DDBJ databases">
        <authorList>
            <person name="Brisse S."/>
            <person name="Rodrigues C."/>
            <person name="Thorpe H."/>
        </authorList>
    </citation>
    <scope>NUCLEOTIDE SEQUENCE [LARGE SCALE GENOMIC DNA]</scope>
    <source>
        <strain evidence="1">SB6411</strain>
    </source>
</reference>
<dbReference type="EMBL" id="CABGGS010000034">
    <property type="protein sequence ID" value="VUS65912.1"/>
    <property type="molecule type" value="Genomic_DNA"/>
</dbReference>
<accession>A0ABY6VFP6</accession>